<accession>A0AA45R3T4</accession>
<reference evidence="1" key="1">
    <citation type="submission" date="2021-04" db="EMBL/GenBank/DDBJ databases">
        <title>Genomic sequence of Actinosynnema pretiosum subsp. pretiosum ATCC 31280 (C-14919).</title>
        <authorList>
            <person name="Bai L."/>
            <person name="Wang X."/>
            <person name="Xiao Y."/>
        </authorList>
    </citation>
    <scope>NUCLEOTIDE SEQUENCE</scope>
    <source>
        <strain evidence="1">ATCC 31280</strain>
    </source>
</reference>
<dbReference type="Proteomes" id="UP000677152">
    <property type="component" value="Chromosome"/>
</dbReference>
<dbReference type="AlphaFoldDB" id="A0AA45R3T4"/>
<evidence type="ECO:0000313" key="2">
    <source>
        <dbReference type="Proteomes" id="UP000677152"/>
    </source>
</evidence>
<organism evidence="1 2">
    <name type="scientific">Actinosynnema pretiosum subsp. pretiosum</name>
    <dbReference type="NCBI Taxonomy" id="103721"/>
    <lineage>
        <taxon>Bacteria</taxon>
        <taxon>Bacillati</taxon>
        <taxon>Actinomycetota</taxon>
        <taxon>Actinomycetes</taxon>
        <taxon>Pseudonocardiales</taxon>
        <taxon>Pseudonocardiaceae</taxon>
        <taxon>Actinosynnema</taxon>
    </lineage>
</organism>
<gene>
    <name evidence="1" type="ORF">KCV87_31935</name>
</gene>
<evidence type="ECO:0000313" key="1">
    <source>
        <dbReference type="EMBL" id="QUF03915.1"/>
    </source>
</evidence>
<sequence>MARSALHRLLARHAPHAPTRRGLVDDAEVTARPLLDDVLRTAVEAAEDGSWRPASRLLATTGWNWERRWEAVQALAAHADEADGDWMQDWLLEQPHSPDAITAHTGWLIAHAEVLRHDRAVPKATRVRGFRRALVAASDRAGDAARLAPDDPTPWAQQLAVVHGLRLPEEKFARAWKELLDRDPLHRAGHALALRYRWDSHLTGQAPSARAPEPDAALYPADSYPEALDFADQAAESSPSLSWLRLLVAAQADHWGEPAVAASISATTGWLRDGGGDAPDARHHRAALALALVRTGGHAEAVEQFRALGRRADSPVWDHVGPTRRSAFLGTRAEACRNSPRG</sequence>
<evidence type="ECO:0008006" key="3">
    <source>
        <dbReference type="Google" id="ProtNLM"/>
    </source>
</evidence>
<protein>
    <recommendedName>
        <fullName evidence="3">DUF4034 domain-containing protein</fullName>
    </recommendedName>
</protein>
<name>A0AA45R3T4_9PSEU</name>
<proteinExistence type="predicted"/>
<dbReference type="EMBL" id="CP073249">
    <property type="protein sequence ID" value="QUF03915.1"/>
    <property type="molecule type" value="Genomic_DNA"/>
</dbReference>